<dbReference type="InterPro" id="IPR057106">
    <property type="entry name" value="NXPE4_C"/>
</dbReference>
<gene>
    <name evidence="4" type="ORF">JTE90_015988</name>
</gene>
<dbReference type="AlphaFoldDB" id="A0AAV6VTS2"/>
<evidence type="ECO:0000259" key="3">
    <source>
        <dbReference type="Pfam" id="PF24536"/>
    </source>
</evidence>
<dbReference type="EMBL" id="JAFNEN010000030">
    <property type="protein sequence ID" value="KAG8199157.1"/>
    <property type="molecule type" value="Genomic_DNA"/>
</dbReference>
<accession>A0AAV6VTS2</accession>
<keyword evidence="1" id="KW-0812">Transmembrane</keyword>
<dbReference type="Pfam" id="PF12733">
    <property type="entry name" value="Cadherin-like"/>
    <property type="match status" value="1"/>
</dbReference>
<dbReference type="Proteomes" id="UP000827092">
    <property type="component" value="Unassembled WGS sequence"/>
</dbReference>
<keyword evidence="5" id="KW-1185">Reference proteome</keyword>
<dbReference type="Pfam" id="PF03133">
    <property type="entry name" value="TTL"/>
    <property type="match status" value="1"/>
</dbReference>
<evidence type="ECO:0000313" key="4">
    <source>
        <dbReference type="EMBL" id="KAG8199157.1"/>
    </source>
</evidence>
<evidence type="ECO:0000313" key="5">
    <source>
        <dbReference type="Proteomes" id="UP000827092"/>
    </source>
</evidence>
<reference evidence="4 5" key="1">
    <citation type="journal article" date="2022" name="Nat. Ecol. Evol.">
        <title>A masculinizing supergene underlies an exaggerated male reproductive morph in a spider.</title>
        <authorList>
            <person name="Hendrickx F."/>
            <person name="De Corte Z."/>
            <person name="Sonet G."/>
            <person name="Van Belleghem S.M."/>
            <person name="Kostlbacher S."/>
            <person name="Vangestel C."/>
        </authorList>
    </citation>
    <scope>NUCLEOTIDE SEQUENCE [LARGE SCALE GENOMIC DNA]</scope>
    <source>
        <strain evidence="4">W744_W776</strain>
    </source>
</reference>
<feature type="domain" description="Cadherin-like beta-sandwich-like" evidence="2">
    <location>
        <begin position="630"/>
        <end position="718"/>
    </location>
</feature>
<proteinExistence type="predicted"/>
<dbReference type="InterPro" id="IPR025883">
    <property type="entry name" value="Cadherin-like_domain"/>
</dbReference>
<dbReference type="InterPro" id="IPR004344">
    <property type="entry name" value="TTL/TTLL_fam"/>
</dbReference>
<dbReference type="PANTHER" id="PTHR14776">
    <property type="entry name" value="CADHERIN-LIKE AND PC-ESTERASE DOMAIN-CONTAINING PROTEIN 1"/>
    <property type="match status" value="1"/>
</dbReference>
<organism evidence="4 5">
    <name type="scientific">Oedothorax gibbosus</name>
    <dbReference type="NCBI Taxonomy" id="931172"/>
    <lineage>
        <taxon>Eukaryota</taxon>
        <taxon>Metazoa</taxon>
        <taxon>Ecdysozoa</taxon>
        <taxon>Arthropoda</taxon>
        <taxon>Chelicerata</taxon>
        <taxon>Arachnida</taxon>
        <taxon>Araneae</taxon>
        <taxon>Araneomorphae</taxon>
        <taxon>Entelegynae</taxon>
        <taxon>Araneoidea</taxon>
        <taxon>Linyphiidae</taxon>
        <taxon>Erigoninae</taxon>
        <taxon>Oedothorax</taxon>
    </lineage>
</organism>
<evidence type="ECO:0000256" key="1">
    <source>
        <dbReference type="SAM" id="Phobius"/>
    </source>
</evidence>
<feature type="transmembrane region" description="Helical" evidence="1">
    <location>
        <begin position="20"/>
        <end position="39"/>
    </location>
</feature>
<dbReference type="PROSITE" id="PS51221">
    <property type="entry name" value="TTL"/>
    <property type="match status" value="1"/>
</dbReference>
<dbReference type="Pfam" id="PF24536">
    <property type="entry name" value="NXPE4_C"/>
    <property type="match status" value="1"/>
</dbReference>
<sequence>MQLFRRLRYYLRMPSLRKCYFIAVLCSLALCYISFHMIGARCFRESQGSWQIKTLQRSILAQDEVKMSSTQFYNSQLNAKILQTLVKIENPWDNMKENFKKIAGIRGKSDDLKYYEKALHYHGYQILYQDSIYDSFNGSFTRFGRKDNLEFARKRSPPSWTLLLCLLSSETPCPRNDELHFLKEQQKVNVFPALQHILLKRSSFCSAMSMAKYIQDLRNDIISPLCFILPQQFSQLVHVTQALGYSVKWTVNSHFHNRSRTLLPHVIDLFEGQEELQRLSNQNVVVQQLQENQLLILNHCFSVRVYILITSMTPLRAYVHSEGIVIHRQGLKRGFKKITGKLWLLSDLWSYLAKYNGGQNSVNMAISNLSHVLLKMLLILEAAMLSPFTINDYKICQHCFQLLAVDCVFNNSLYPVVLSVSSQLAPKNGGSKLNEMMRTLIGDTLNILFPPFQSVAEDVAHALQGIAADIGLLEWSCSLSNDICLSQQDLYYILQSRKESIVESGFRQLYPSKDASRYQRLMEQLQKQFTSVQSTKIWFNYRRHTTSDLHRLMMNLERWYEETPLDEYNSDIDINKAVSHRKNLNIYHIFSKQISKPKYSQVLQSKFEVLEEDLCTNDPATAPYLSSIHTDPVVRLYPAFDPAVTEYSVNVRFEVMLLRAWATVYNCQSEARLDERFGTSRPTNITLGVGQNRISFIVVDISLTEPRIINSYNLKINRFPVTHGQKQFNPQNYHQICSLKQECDMKLFHKEECGVQKDAVHSMTWPNYLTKTLQKPLCKAGNSQGRWVLPCTNCTNSRTCYWKEAAWHPYNCRYQNMKTEELRKCFNNRKLLFIGDSTNRGMMHYLIERLNGSLNEWDKTHDIRLYDNVNNGKTKISFVYYPQFWIPTNERPLFDKALYQLIQRSRPLENNSNTILIVGGVHWLATQHLYMLLRAVRVEHLHGIKLVMKTLGAGFHQPVESVHSLSMVDQYKLILHNQGLSEFAQHHNFEVIDTFNMTSARFKDFMQGKCSCHFHRVVEVASENKNRLHKSWKKYHVEGPINAIYSEILLSQLCSHTVQSS</sequence>
<dbReference type="Gene3D" id="3.30.470.20">
    <property type="entry name" value="ATP-grasp fold, B domain"/>
    <property type="match status" value="1"/>
</dbReference>
<protein>
    <recommendedName>
        <fullName evidence="6">Cadherin-like and PC-esterase domain-containing protein 1</fullName>
    </recommendedName>
</protein>
<keyword evidence="1" id="KW-1133">Transmembrane helix</keyword>
<evidence type="ECO:0008006" key="6">
    <source>
        <dbReference type="Google" id="ProtNLM"/>
    </source>
</evidence>
<comment type="caution">
    <text evidence="4">The sequence shown here is derived from an EMBL/GenBank/DDBJ whole genome shotgun (WGS) entry which is preliminary data.</text>
</comment>
<name>A0AAV6VTS2_9ARAC</name>
<evidence type="ECO:0000259" key="2">
    <source>
        <dbReference type="Pfam" id="PF12733"/>
    </source>
</evidence>
<keyword evidence="1" id="KW-0472">Membrane</keyword>
<feature type="domain" description="NXPE C-terminal" evidence="3">
    <location>
        <begin position="807"/>
        <end position="1000"/>
    </location>
</feature>
<dbReference type="PANTHER" id="PTHR14776:SF1">
    <property type="entry name" value="CADHERIN-LIKE AND PC-ESTERASE DOMAIN-CONTAINING PROTEIN 1"/>
    <property type="match status" value="1"/>
</dbReference>